<dbReference type="PANTHER" id="PTHR13382:SF7">
    <property type="entry name" value="LEUCINE-RICH REPEAT-CONTAINING PROTEIN"/>
    <property type="match status" value="1"/>
</dbReference>
<dbReference type="InterPro" id="IPR006553">
    <property type="entry name" value="Leu-rich_rpt_Cys-con_subtyp"/>
</dbReference>
<organism evidence="3 4">
    <name type="scientific">Cuscuta campestris</name>
    <dbReference type="NCBI Taxonomy" id="132261"/>
    <lineage>
        <taxon>Eukaryota</taxon>
        <taxon>Viridiplantae</taxon>
        <taxon>Streptophyta</taxon>
        <taxon>Embryophyta</taxon>
        <taxon>Tracheophyta</taxon>
        <taxon>Spermatophyta</taxon>
        <taxon>Magnoliopsida</taxon>
        <taxon>eudicotyledons</taxon>
        <taxon>Gunneridae</taxon>
        <taxon>Pentapetalae</taxon>
        <taxon>asterids</taxon>
        <taxon>lamiids</taxon>
        <taxon>Solanales</taxon>
        <taxon>Convolvulaceae</taxon>
        <taxon>Cuscuteae</taxon>
        <taxon>Cuscuta</taxon>
        <taxon>Cuscuta subgen. Grammica</taxon>
        <taxon>Cuscuta sect. Cleistogrammica</taxon>
    </lineage>
</organism>
<evidence type="ECO:0000313" key="3">
    <source>
        <dbReference type="EMBL" id="VFQ92079.1"/>
    </source>
</evidence>
<dbReference type="GO" id="GO:0005737">
    <property type="term" value="C:cytoplasm"/>
    <property type="evidence" value="ECO:0007669"/>
    <property type="project" value="TreeGrafter"/>
</dbReference>
<dbReference type="InterPro" id="IPR057207">
    <property type="entry name" value="FBXL15_LRR"/>
</dbReference>
<dbReference type="EMBL" id="OOIL02004480">
    <property type="protein sequence ID" value="VFQ92079.1"/>
    <property type="molecule type" value="Genomic_DNA"/>
</dbReference>
<dbReference type="AlphaFoldDB" id="A0A484MU89"/>
<dbReference type="SMART" id="SM00367">
    <property type="entry name" value="LRR_CC"/>
    <property type="match status" value="9"/>
</dbReference>
<feature type="domain" description="F-box/LRR-repeat protein 15-like leucin rich repeat" evidence="2">
    <location>
        <begin position="185"/>
        <end position="396"/>
    </location>
</feature>
<evidence type="ECO:0000313" key="4">
    <source>
        <dbReference type="Proteomes" id="UP000595140"/>
    </source>
</evidence>
<sequence>MACGDSSESTNCAAICHTGGINDRLGDDELRAVLARLGSDKDKENFGLVCKRWLRLQSTERKRLCARAGPLMLRRLAARFTCLFELDLSQSVSRSFYPGVTDGDLSVIATSFTCLKLLDLRNCKGITDAGMKSIASSLSSLKFLDVSHCRKLTDNGLSAVARGCHELRTLHLIGCKFVSDSLLRALSENCCNLEELSLQGCTNITNSGMAVLVEGCHRMKHLDINKCSNIGDTGVLHVSRACSATLKTLKLLDCYKVGDESISNLAKHCRNLETLIIGGCRNITDESMISLAAACNNSLRILRMDWCLSVSDISLETILFSCRKLEVLDIGCCEEVTDSAFQQLGSDWCKLALRVFKVNNCPKVTVAGIDRLLRSCDSLEYLDVRSCPHITKTRCEEAGLVFPKSCNVNFNGNLAEHEV</sequence>
<dbReference type="Pfam" id="PF25372">
    <property type="entry name" value="DUF7885"/>
    <property type="match status" value="2"/>
</dbReference>
<dbReference type="InterPro" id="IPR032675">
    <property type="entry name" value="LRR_dom_sf"/>
</dbReference>
<feature type="domain" description="F-box/LRR-repeat protein 15-like leucin rich repeat" evidence="2">
    <location>
        <begin position="111"/>
        <end position="181"/>
    </location>
</feature>
<dbReference type="PANTHER" id="PTHR13382">
    <property type="entry name" value="MITOCHONDRIAL ATP SYNTHASE COUPLING FACTOR B"/>
    <property type="match status" value="1"/>
</dbReference>
<gene>
    <name evidence="3" type="ORF">CCAM_LOCUS33855</name>
</gene>
<protein>
    <recommendedName>
        <fullName evidence="2">F-box/LRR-repeat protein 15-like leucin rich repeat domain-containing protein</fullName>
    </recommendedName>
</protein>
<proteinExistence type="predicted"/>
<dbReference type="InterPro" id="IPR050648">
    <property type="entry name" value="F-box_LRR-repeat"/>
</dbReference>
<dbReference type="SUPFAM" id="SSF52047">
    <property type="entry name" value="RNI-like"/>
    <property type="match status" value="1"/>
</dbReference>
<evidence type="ECO:0000256" key="1">
    <source>
        <dbReference type="ARBA" id="ARBA00022786"/>
    </source>
</evidence>
<accession>A0A484MU89</accession>
<dbReference type="OrthoDB" id="550575at2759"/>
<dbReference type="Proteomes" id="UP000595140">
    <property type="component" value="Unassembled WGS sequence"/>
</dbReference>
<keyword evidence="1" id="KW-0833">Ubl conjugation pathway</keyword>
<keyword evidence="4" id="KW-1185">Reference proteome</keyword>
<dbReference type="CDD" id="cd22159">
    <property type="entry name" value="F-box_AtTIR1-like"/>
    <property type="match status" value="1"/>
</dbReference>
<name>A0A484MU89_9ASTE</name>
<reference evidence="3 4" key="1">
    <citation type="submission" date="2018-04" db="EMBL/GenBank/DDBJ databases">
        <authorList>
            <person name="Vogel A."/>
        </authorList>
    </citation>
    <scope>NUCLEOTIDE SEQUENCE [LARGE SCALE GENOMIC DNA]</scope>
</reference>
<dbReference type="Gene3D" id="3.80.10.10">
    <property type="entry name" value="Ribonuclease Inhibitor"/>
    <property type="match status" value="2"/>
</dbReference>
<evidence type="ECO:0000259" key="2">
    <source>
        <dbReference type="Pfam" id="PF25372"/>
    </source>
</evidence>